<comment type="subunit">
    <text evidence="10">Forms a ring-shaped head-to-tail homodimer around DNA.</text>
</comment>
<dbReference type="PIRSF" id="PIRSF000804">
    <property type="entry name" value="DNA_pol_III_b"/>
    <property type="match status" value="1"/>
</dbReference>
<dbReference type="InterPro" id="IPR022635">
    <property type="entry name" value="DNA_polIII_beta_C"/>
</dbReference>
<dbReference type="GO" id="GO:0008408">
    <property type="term" value="F:3'-5' exonuclease activity"/>
    <property type="evidence" value="ECO:0007669"/>
    <property type="project" value="InterPro"/>
</dbReference>
<evidence type="ECO:0000256" key="5">
    <source>
        <dbReference type="ARBA" id="ARBA00022679"/>
    </source>
</evidence>
<keyword evidence="5 10" id="KW-0808">Transferase</keyword>
<name>A0A9D9DIH6_9BACL</name>
<reference evidence="14" key="2">
    <citation type="journal article" date="2021" name="PeerJ">
        <title>Extensive microbial diversity within the chicken gut microbiome revealed by metagenomics and culture.</title>
        <authorList>
            <person name="Gilroy R."/>
            <person name="Ravi A."/>
            <person name="Getino M."/>
            <person name="Pursley I."/>
            <person name="Horton D.L."/>
            <person name="Alikhan N.F."/>
            <person name="Baker D."/>
            <person name="Gharbi K."/>
            <person name="Hall N."/>
            <person name="Watson M."/>
            <person name="Adriaenssens E.M."/>
            <person name="Foster-Nyarko E."/>
            <person name="Jarju S."/>
            <person name="Secka A."/>
            <person name="Antonio M."/>
            <person name="Oren A."/>
            <person name="Chaudhuri R.R."/>
            <person name="La Ragione R."/>
            <person name="Hildebrand F."/>
            <person name="Pallen M.J."/>
        </authorList>
    </citation>
    <scope>NUCLEOTIDE SEQUENCE</scope>
    <source>
        <strain evidence="14">11159</strain>
    </source>
</reference>
<keyword evidence="6 10" id="KW-0548">Nucleotidyltransferase</keyword>
<evidence type="ECO:0000256" key="8">
    <source>
        <dbReference type="ARBA" id="ARBA00022932"/>
    </source>
</evidence>
<keyword evidence="7 10" id="KW-0235">DNA replication</keyword>
<protein>
    <recommendedName>
        <fullName evidence="3 10">Beta sliding clamp</fullName>
    </recommendedName>
</protein>
<dbReference type="PANTHER" id="PTHR30478">
    <property type="entry name" value="DNA POLYMERASE III SUBUNIT BETA"/>
    <property type="match status" value="1"/>
</dbReference>
<feature type="domain" description="DNA polymerase III beta sliding clamp C-terminal" evidence="13">
    <location>
        <begin position="251"/>
        <end position="373"/>
    </location>
</feature>
<dbReference type="GO" id="GO:0003677">
    <property type="term" value="F:DNA binding"/>
    <property type="evidence" value="ECO:0007669"/>
    <property type="project" value="UniProtKB-UniRule"/>
</dbReference>
<evidence type="ECO:0000259" key="13">
    <source>
        <dbReference type="Pfam" id="PF02768"/>
    </source>
</evidence>
<dbReference type="InterPro" id="IPR022634">
    <property type="entry name" value="DNA_polIII_beta_N"/>
</dbReference>
<comment type="caution">
    <text evidence="14">The sequence shown here is derived from an EMBL/GenBank/DDBJ whole genome shotgun (WGS) entry which is preliminary data.</text>
</comment>
<dbReference type="SUPFAM" id="SSF55979">
    <property type="entry name" value="DNA clamp"/>
    <property type="match status" value="3"/>
</dbReference>
<dbReference type="Pfam" id="PF00712">
    <property type="entry name" value="DNA_pol3_beta"/>
    <property type="match status" value="1"/>
</dbReference>
<accession>A0A9D9DIH6</accession>
<evidence type="ECO:0000256" key="3">
    <source>
        <dbReference type="ARBA" id="ARBA00021035"/>
    </source>
</evidence>
<evidence type="ECO:0000313" key="15">
    <source>
        <dbReference type="Proteomes" id="UP000823613"/>
    </source>
</evidence>
<comment type="function">
    <text evidence="10">Confers DNA tethering and processivity to DNA polymerases and other proteins. Acts as a clamp, forming a ring around DNA (a reaction catalyzed by the clamp-loading complex) which diffuses in an ATP-independent manner freely and bidirectionally along dsDNA. Initially characterized for its ability to contact the catalytic subunit of DNA polymerase III (Pol III), a complex, multichain enzyme responsible for most of the replicative synthesis in bacteria; Pol III exhibits 3'-5' exonuclease proofreading activity. The beta chain is required for initiation of replication as well as for processivity of DNA replication.</text>
</comment>
<comment type="subcellular location">
    <subcellularLocation>
        <location evidence="1 10">Cytoplasm</location>
    </subcellularLocation>
</comment>
<dbReference type="SMART" id="SM00480">
    <property type="entry name" value="POL3Bc"/>
    <property type="match status" value="1"/>
</dbReference>
<evidence type="ECO:0000256" key="9">
    <source>
        <dbReference type="ARBA" id="ARBA00023125"/>
    </source>
</evidence>
<proteinExistence type="inferred from homology"/>
<keyword evidence="4 10" id="KW-0963">Cytoplasm</keyword>
<feature type="domain" description="DNA polymerase III beta sliding clamp central" evidence="12">
    <location>
        <begin position="138"/>
        <end position="249"/>
    </location>
</feature>
<gene>
    <name evidence="14" type="primary">dnaN</name>
    <name evidence="14" type="ORF">IAC58_02165</name>
</gene>
<feature type="domain" description="DNA polymerase III beta sliding clamp N-terminal" evidence="11">
    <location>
        <begin position="1"/>
        <end position="126"/>
    </location>
</feature>
<organism evidence="14 15">
    <name type="scientific">Candidatus Onthovivens merdipullorum</name>
    <dbReference type="NCBI Taxonomy" id="2840889"/>
    <lineage>
        <taxon>Bacteria</taxon>
        <taxon>Bacillati</taxon>
        <taxon>Bacillota</taxon>
        <taxon>Bacilli</taxon>
        <taxon>Bacillales</taxon>
        <taxon>Candidatus Onthovivens</taxon>
    </lineage>
</organism>
<dbReference type="GO" id="GO:0009360">
    <property type="term" value="C:DNA polymerase III complex"/>
    <property type="evidence" value="ECO:0007669"/>
    <property type="project" value="InterPro"/>
</dbReference>
<dbReference type="Gene3D" id="3.10.150.10">
    <property type="entry name" value="DNA Polymerase III, subunit A, domain 2"/>
    <property type="match status" value="1"/>
</dbReference>
<evidence type="ECO:0000256" key="4">
    <source>
        <dbReference type="ARBA" id="ARBA00022490"/>
    </source>
</evidence>
<evidence type="ECO:0000259" key="12">
    <source>
        <dbReference type="Pfam" id="PF02767"/>
    </source>
</evidence>
<dbReference type="NCBIfam" id="TIGR00663">
    <property type="entry name" value="dnan"/>
    <property type="match status" value="1"/>
</dbReference>
<evidence type="ECO:0000256" key="6">
    <source>
        <dbReference type="ARBA" id="ARBA00022695"/>
    </source>
</evidence>
<evidence type="ECO:0000259" key="11">
    <source>
        <dbReference type="Pfam" id="PF00712"/>
    </source>
</evidence>
<dbReference type="PANTHER" id="PTHR30478:SF0">
    <property type="entry name" value="BETA SLIDING CLAMP"/>
    <property type="match status" value="1"/>
</dbReference>
<keyword evidence="8 10" id="KW-0239">DNA-directed DNA polymerase</keyword>
<dbReference type="Pfam" id="PF02767">
    <property type="entry name" value="DNA_pol3_beta_2"/>
    <property type="match status" value="1"/>
</dbReference>
<sequence>MKFIAKKEELSKVLNNVVKIIPSKGNDNTLPYLKIDLTSDGLFFTGTNGEISIISKMPIVLDDTQIIRDIVNGSTLVNANLFNEIVKRIDGDELSFELIDQSIAKIQNETSDFKLNALNPDEYRDLDFSKKGIKLTLLSKNFIEAINQVAFAVSVKENNRRSLTGINIQNIPSKIIFTATDGARLARKELYMDILESINITIPAKWVLEVIRTIQTENAIDIYLNENKALFCLNNTLISINLIADSFPNTKNIIPKNFFYTLTVNSNELINAIDRVSLFAPDDRANIVKLTMNSGGVSLSSVSPTNGSGVETIKSFNFIGERLEISFNGEFVKNAIRALTTEEVCMNFLGEMKPFTITNPSDESVIQLITPVRTY</sequence>
<dbReference type="Pfam" id="PF02768">
    <property type="entry name" value="DNA_pol3_beta_3"/>
    <property type="match status" value="1"/>
</dbReference>
<comment type="similarity">
    <text evidence="2 10">Belongs to the beta sliding clamp family.</text>
</comment>
<dbReference type="GO" id="GO:0003887">
    <property type="term" value="F:DNA-directed DNA polymerase activity"/>
    <property type="evidence" value="ECO:0007669"/>
    <property type="project" value="UniProtKB-UniRule"/>
</dbReference>
<evidence type="ECO:0000313" key="14">
    <source>
        <dbReference type="EMBL" id="MBO8427350.1"/>
    </source>
</evidence>
<dbReference type="CDD" id="cd00140">
    <property type="entry name" value="beta_clamp"/>
    <property type="match status" value="1"/>
</dbReference>
<evidence type="ECO:0000256" key="7">
    <source>
        <dbReference type="ARBA" id="ARBA00022705"/>
    </source>
</evidence>
<dbReference type="Proteomes" id="UP000823613">
    <property type="component" value="Unassembled WGS sequence"/>
</dbReference>
<dbReference type="AlphaFoldDB" id="A0A9D9DIH6"/>
<evidence type="ECO:0000256" key="1">
    <source>
        <dbReference type="ARBA" id="ARBA00004496"/>
    </source>
</evidence>
<dbReference type="InterPro" id="IPR046938">
    <property type="entry name" value="DNA_clamp_sf"/>
</dbReference>
<keyword evidence="9" id="KW-0238">DNA-binding</keyword>
<dbReference type="InterPro" id="IPR022637">
    <property type="entry name" value="DNA_polIII_beta_cen"/>
</dbReference>
<dbReference type="Gene3D" id="3.70.10.10">
    <property type="match status" value="1"/>
</dbReference>
<dbReference type="GO" id="GO:0006271">
    <property type="term" value="P:DNA strand elongation involved in DNA replication"/>
    <property type="evidence" value="ECO:0007669"/>
    <property type="project" value="TreeGrafter"/>
</dbReference>
<reference evidence="14" key="1">
    <citation type="submission" date="2020-10" db="EMBL/GenBank/DDBJ databases">
        <authorList>
            <person name="Gilroy R."/>
        </authorList>
    </citation>
    <scope>NUCLEOTIDE SEQUENCE</scope>
    <source>
        <strain evidence="14">11159</strain>
    </source>
</reference>
<evidence type="ECO:0000256" key="10">
    <source>
        <dbReference type="PIRNR" id="PIRNR000804"/>
    </source>
</evidence>
<dbReference type="GO" id="GO:0005737">
    <property type="term" value="C:cytoplasm"/>
    <property type="evidence" value="ECO:0007669"/>
    <property type="project" value="UniProtKB-SubCell"/>
</dbReference>
<evidence type="ECO:0000256" key="2">
    <source>
        <dbReference type="ARBA" id="ARBA00010752"/>
    </source>
</evidence>
<dbReference type="EMBL" id="JADIMY010000046">
    <property type="protein sequence ID" value="MBO8427350.1"/>
    <property type="molecule type" value="Genomic_DNA"/>
</dbReference>
<dbReference type="InterPro" id="IPR001001">
    <property type="entry name" value="DNA_polIII_beta"/>
</dbReference>